<evidence type="ECO:0000259" key="3">
    <source>
        <dbReference type="Pfam" id="PF22772"/>
    </source>
</evidence>
<dbReference type="Gene3D" id="3.40.50.11090">
    <property type="match status" value="1"/>
</dbReference>
<gene>
    <name evidence="4" type="ORF">B1sIIB91_05510</name>
</gene>
<dbReference type="KEGG" id="nab:B1sIIB91_05510"/>
<dbReference type="Gene3D" id="3.40.50.2000">
    <property type="entry name" value="Glycogen Phosphorylase B"/>
    <property type="match status" value="1"/>
</dbReference>
<dbReference type="SUPFAM" id="SSF53448">
    <property type="entry name" value="Nucleotide-diphospho-sugar transferases"/>
    <property type="match status" value="2"/>
</dbReference>
<organism evidence="4 5">
    <name type="scientific">Candidatus Nanopelagicus abundans</name>
    <dbReference type="NCBI Taxonomy" id="1884916"/>
    <lineage>
        <taxon>Bacteria</taxon>
        <taxon>Bacillati</taxon>
        <taxon>Actinomycetota</taxon>
        <taxon>Actinomycetes</taxon>
        <taxon>Candidatus Nanopelagicales</taxon>
        <taxon>Candidatus Nanopelagicaceae</taxon>
        <taxon>Candidatus Nanopelagicus</taxon>
    </lineage>
</organism>
<dbReference type="Gene3D" id="3.90.550.10">
    <property type="entry name" value="Spore Coat Polysaccharide Biosynthesis Protein SpsA, Chain A"/>
    <property type="match status" value="2"/>
</dbReference>
<dbReference type="Pfam" id="PF22772">
    <property type="entry name" value="WsaF_C"/>
    <property type="match status" value="1"/>
</dbReference>
<feature type="domain" description="Glycosyltransferase 2-like" evidence="1">
    <location>
        <begin position="477"/>
        <end position="584"/>
    </location>
</feature>
<keyword evidence="4" id="KW-0808">Transferase</keyword>
<keyword evidence="5" id="KW-1185">Reference proteome</keyword>
<feature type="domain" description="WsaF N-terminal" evidence="2">
    <location>
        <begin position="69"/>
        <end position="211"/>
    </location>
</feature>
<protein>
    <submittedName>
        <fullName evidence="4">Glycosyltransferase</fullName>
    </submittedName>
</protein>
<feature type="domain" description="WsaF C-terminal" evidence="3">
    <location>
        <begin position="270"/>
        <end position="405"/>
    </location>
</feature>
<dbReference type="PANTHER" id="PTHR43685">
    <property type="entry name" value="GLYCOSYLTRANSFERASE"/>
    <property type="match status" value="1"/>
</dbReference>
<dbReference type="InterPro" id="IPR055050">
    <property type="entry name" value="WsaF_C"/>
</dbReference>
<dbReference type="Pfam" id="PF00535">
    <property type="entry name" value="Glycos_transf_2"/>
    <property type="match status" value="1"/>
</dbReference>
<dbReference type="InterPro" id="IPR048510">
    <property type="entry name" value="WsaF_N"/>
</dbReference>
<evidence type="ECO:0000313" key="4">
    <source>
        <dbReference type="EMBL" id="ASY24330.1"/>
    </source>
</evidence>
<dbReference type="GO" id="GO:0030247">
    <property type="term" value="F:polysaccharide binding"/>
    <property type="evidence" value="ECO:0007669"/>
    <property type="project" value="InterPro"/>
</dbReference>
<dbReference type="InterPro" id="IPR029044">
    <property type="entry name" value="Nucleotide-diphossugar_trans"/>
</dbReference>
<dbReference type="Proteomes" id="UP000217210">
    <property type="component" value="Chromosome"/>
</dbReference>
<dbReference type="GO" id="GO:0016740">
    <property type="term" value="F:transferase activity"/>
    <property type="evidence" value="ECO:0007669"/>
    <property type="project" value="UniProtKB-KW"/>
</dbReference>
<sequence>MLAKAKKIYTRLPLVIRKKTDGFVYKTYKKWLKEAEKISTTHSLKEIHFSSSPWIPYYKFVAEHNGPNLTILLPSLRSGSFSAGPMIALQIAAKIATNGFRVRVMAIDGAQEKYNIPEDEISKLLKDTLEIKDLPTSLEFEVLNTELVVSKGEKFMATAWWTFEIAKGAASFMSPEGIPFYLIQDFEPLLHSSSDEMVLARNTYDQNMIPIVASPILAEYYLENKIGVVAEKISKDNESFIIPLPLLKNTLYRQNDELPLKLKEMMIKPKTLLFYARPTKAQRNLFHIGVKAIQLALEWKILDPELWNFIAVGENIHEVELSENTFLKSAPWLSYAEYISLIRKSDVYMALMNSPHTSFPVIEAMQLDVPSITTTFANKTKTRLAEYSKYIFASAPESAAIAKNIGKALVKKIEENGGISANKDFEDMNVSLENLSLWIKQFLCNEQPQLEFNGEFSCTCLHTNTGTKKINVPTIDVGISVYNIKNEYLVELLQSLKNALQYFSTNINILILNHGSTIYSNNELQDLIHQYLPEFRYLQTASNNGIAAGMAILLSEAKSEYFLPIDADDLVGRDIFAVLSSHIHANSEIDFWYSSEYLLANKNIFPATRMDFDEVLLSEMCFTTHVICFKTKIAKQLNVYENAPNGSHDWFTAVCFNQNKNKFQYLNHVLYTWRLHPESTSENWLSKPYVLESQEQVLRKFVSNSNKEFSVIGHPNFQGGPNRRILLTKSENKFIKLKFKITGYNKIVKYYQSNFGQENHEFQNNTIYWFTDSTTDLDTEMQLEMDTILEIWPNSVVTSSSVLTNENEFLPIKHNTSFSGMNSAHESISLLCRQSTQIINPFNFAIKGETLNQIGATPELSLEELISLILIKELKLIYSPNFKADTQQKDLSEIYLVNDISNNLAGRTEVFLNHKNEDKEEVCLQKNPVSETIKNFGGINIITTVKSTSNLDYVLDLYENLKTILCDDIRWMLVVHGENEEAERLNTLKNDSNVDLIIVKLDLELNEAIKVALEHAELEWIFPIDYDDLLLYPFVEEFISKVREGNADIYVANEVVGKTIEESKYFKRNPPNRLAIKLFSVFFHPIIIRRLQAIQVINKKSNYIFDWQLLTSLTENQTLSFFDCPVYFWREHEASQTNNSQGSRYSKVAVQEELISRKLDNPSYKNHEIVLKNGDYQLSQIGSLFPKCCLQIQSIGNEVDDAKTMNEFKQRYPFSHVVRRLHQSYQFLKCDCDAEFIFSTPSRSYPMKEFDINKLFSFSLTGNHPIVGQLVNNETGKPTIRILNQYGIHRNKHFQPQLGDPDFNAYFHFPSALIQDGSPMLGKNGTNILDRLGVHSENLNCEKK</sequence>
<reference evidence="4 5" key="1">
    <citation type="submission" date="2016-07" db="EMBL/GenBank/DDBJ databases">
        <title>High microdiversification within the ubiquitous acI lineage of Actinobacteria.</title>
        <authorList>
            <person name="Neuenschwander S.M."/>
            <person name="Salcher M."/>
            <person name="Ghai R."/>
            <person name="Pernthaler J."/>
        </authorList>
    </citation>
    <scope>NUCLEOTIDE SEQUENCE [LARGE SCALE GENOMIC DNA]</scope>
    <source>
        <strain evidence="4">MMS-IIB-91</strain>
    </source>
</reference>
<evidence type="ECO:0000313" key="5">
    <source>
        <dbReference type="Proteomes" id="UP000217210"/>
    </source>
</evidence>
<dbReference type="PANTHER" id="PTHR43685:SF2">
    <property type="entry name" value="GLYCOSYLTRANSFERASE 2-LIKE DOMAIN-CONTAINING PROTEIN"/>
    <property type="match status" value="1"/>
</dbReference>
<accession>A0A249L5F0</accession>
<dbReference type="Pfam" id="PF21374">
    <property type="entry name" value="WsaF_N"/>
    <property type="match status" value="1"/>
</dbReference>
<dbReference type="InterPro" id="IPR050834">
    <property type="entry name" value="Glycosyltransf_2"/>
</dbReference>
<dbReference type="OrthoDB" id="7615426at2"/>
<dbReference type="RefSeq" id="WP_095688588.1">
    <property type="nucleotide sequence ID" value="NZ_CP016779.1"/>
</dbReference>
<evidence type="ECO:0000259" key="1">
    <source>
        <dbReference type="Pfam" id="PF00535"/>
    </source>
</evidence>
<proteinExistence type="predicted"/>
<dbReference type="InterPro" id="IPR001173">
    <property type="entry name" value="Glyco_trans_2-like"/>
</dbReference>
<evidence type="ECO:0000259" key="2">
    <source>
        <dbReference type="Pfam" id="PF21374"/>
    </source>
</evidence>
<name>A0A249L5F0_9ACTN</name>
<dbReference type="EMBL" id="CP016779">
    <property type="protein sequence ID" value="ASY24330.1"/>
    <property type="molecule type" value="Genomic_DNA"/>
</dbReference>